<gene>
    <name evidence="2" type="ORF">GCM10009827_048620</name>
</gene>
<comment type="caution">
    <text evidence="2">The sequence shown here is derived from an EMBL/GenBank/DDBJ whole genome shotgun (WGS) entry which is preliminary data.</text>
</comment>
<dbReference type="SUPFAM" id="SSF56784">
    <property type="entry name" value="HAD-like"/>
    <property type="match status" value="1"/>
</dbReference>
<keyword evidence="3" id="KW-1185">Reference proteome</keyword>
<organism evidence="2 3">
    <name type="scientific">Dactylosporangium maewongense</name>
    <dbReference type="NCBI Taxonomy" id="634393"/>
    <lineage>
        <taxon>Bacteria</taxon>
        <taxon>Bacillati</taxon>
        <taxon>Actinomycetota</taxon>
        <taxon>Actinomycetes</taxon>
        <taxon>Micromonosporales</taxon>
        <taxon>Micromonosporaceae</taxon>
        <taxon>Dactylosporangium</taxon>
    </lineage>
</organism>
<dbReference type="EMBL" id="BAAAQD010000009">
    <property type="protein sequence ID" value="GAA1526124.1"/>
    <property type="molecule type" value="Genomic_DNA"/>
</dbReference>
<dbReference type="PRINTS" id="PR00413">
    <property type="entry name" value="HADHALOGNASE"/>
</dbReference>
<dbReference type="PANTHER" id="PTHR43316">
    <property type="entry name" value="HYDROLASE, HALOACID DELAHOGENASE-RELATED"/>
    <property type="match status" value="1"/>
</dbReference>
<dbReference type="Gene3D" id="3.40.50.1000">
    <property type="entry name" value="HAD superfamily/HAD-like"/>
    <property type="match status" value="1"/>
</dbReference>
<dbReference type="InterPro" id="IPR051540">
    <property type="entry name" value="S-2-haloacid_dehalogenase"/>
</dbReference>
<protein>
    <recommendedName>
        <fullName evidence="4">Hydrolase of the HAD superfamily</fullName>
    </recommendedName>
</protein>
<reference evidence="3" key="1">
    <citation type="journal article" date="2019" name="Int. J. Syst. Evol. Microbiol.">
        <title>The Global Catalogue of Microorganisms (GCM) 10K type strain sequencing project: providing services to taxonomists for standard genome sequencing and annotation.</title>
        <authorList>
            <consortium name="The Broad Institute Genomics Platform"/>
            <consortium name="The Broad Institute Genome Sequencing Center for Infectious Disease"/>
            <person name="Wu L."/>
            <person name="Ma J."/>
        </authorList>
    </citation>
    <scope>NUCLEOTIDE SEQUENCE [LARGE SCALE GENOMIC DNA]</scope>
    <source>
        <strain evidence="3">JCM 15933</strain>
    </source>
</reference>
<dbReference type="InterPro" id="IPR006439">
    <property type="entry name" value="HAD-SF_hydro_IA"/>
</dbReference>
<dbReference type="Proteomes" id="UP001501470">
    <property type="component" value="Unassembled WGS sequence"/>
</dbReference>
<sequence length="235" mass="25291">MYSHILFDFFGTLVDYDAGRTSQGYPRAHAELGGLGATVSYAEFLQGWDGAFAAFDRDSDADDHEFSMAQVGTAYLTEVLGRVPAAGEVDAFTRAYLAEWSAGVRYPDGVVPLVRSLSRVYRLAVVTNTHQPDLVPGHLAAMGIADLMDVVITSVEVGHRKPHPAIYTATVEALGIEPSAAVFVGDTYLADFVGPEKFGMTAFLIDPARRADVPEARRLASVLDLPARISPDEVA</sequence>
<evidence type="ECO:0000313" key="2">
    <source>
        <dbReference type="EMBL" id="GAA1526124.1"/>
    </source>
</evidence>
<dbReference type="NCBIfam" id="TIGR01549">
    <property type="entry name" value="HAD-SF-IA-v1"/>
    <property type="match status" value="1"/>
</dbReference>
<dbReference type="NCBIfam" id="TIGR01509">
    <property type="entry name" value="HAD-SF-IA-v3"/>
    <property type="match status" value="1"/>
</dbReference>
<proteinExistence type="predicted"/>
<dbReference type="SFLD" id="SFLDG01129">
    <property type="entry name" value="C1.5:_HAD__Beta-PGM__Phosphata"/>
    <property type="match status" value="1"/>
</dbReference>
<dbReference type="PANTHER" id="PTHR43316:SF3">
    <property type="entry name" value="HALOACID DEHALOGENASE, TYPE II (AFU_ORTHOLOGUE AFUA_2G07750)-RELATED"/>
    <property type="match status" value="1"/>
</dbReference>
<dbReference type="SFLD" id="SFLDS00003">
    <property type="entry name" value="Haloacid_Dehalogenase"/>
    <property type="match status" value="1"/>
</dbReference>
<evidence type="ECO:0000313" key="3">
    <source>
        <dbReference type="Proteomes" id="UP001501470"/>
    </source>
</evidence>
<dbReference type="InterPro" id="IPR023214">
    <property type="entry name" value="HAD_sf"/>
</dbReference>
<dbReference type="RefSeq" id="WP_344504352.1">
    <property type="nucleotide sequence ID" value="NZ_BAAAQD010000009.1"/>
</dbReference>
<accession>A0ABP4LKJ3</accession>
<dbReference type="InterPro" id="IPR036412">
    <property type="entry name" value="HAD-like_sf"/>
</dbReference>
<evidence type="ECO:0000256" key="1">
    <source>
        <dbReference type="ARBA" id="ARBA00022801"/>
    </source>
</evidence>
<keyword evidence="1" id="KW-0378">Hydrolase</keyword>
<name>A0ABP4LKJ3_9ACTN</name>
<dbReference type="Pfam" id="PF00702">
    <property type="entry name" value="Hydrolase"/>
    <property type="match status" value="1"/>
</dbReference>
<evidence type="ECO:0008006" key="4">
    <source>
        <dbReference type="Google" id="ProtNLM"/>
    </source>
</evidence>